<dbReference type="AlphaFoldDB" id="A0A1F7WSZ4"/>
<dbReference type="STRING" id="1817813.A2008_00890"/>
<keyword evidence="1" id="KW-0812">Transmembrane</keyword>
<dbReference type="EMBL" id="MGFH01000099">
    <property type="protein sequence ID" value="OGM05757.1"/>
    <property type="molecule type" value="Genomic_DNA"/>
</dbReference>
<keyword evidence="1" id="KW-0472">Membrane</keyword>
<evidence type="ECO:0008006" key="4">
    <source>
        <dbReference type="Google" id="ProtNLM"/>
    </source>
</evidence>
<evidence type="ECO:0000256" key="1">
    <source>
        <dbReference type="SAM" id="Phobius"/>
    </source>
</evidence>
<accession>A0A1F7WSZ4</accession>
<evidence type="ECO:0000313" key="2">
    <source>
        <dbReference type="EMBL" id="OGM05757.1"/>
    </source>
</evidence>
<sequence>MFLNVSYLDWLGYTASFIIVVSLLMSSIIKLRWVNLSGAVIFCAYGFLIGSAPVSVSNGMICAIDVYYLYKIYTEKEYFRVLEIKKDDLYLKHFLAFYKNDIRHFFPDFNFNCCEDENTVSFYILRNMVTAGVFIGKKLEDGSLMVAMDFAVPEYRDFKIGSYIYGENEKYFAHLGYTNFCAESRAAKHQNYLLKMGFSLKAETGEKRIYVKPIKNIDIFKA</sequence>
<evidence type="ECO:0000313" key="3">
    <source>
        <dbReference type="Proteomes" id="UP000178735"/>
    </source>
</evidence>
<organism evidence="2 3">
    <name type="scientific">Candidatus Wallbacteria bacterium GWC2_49_35</name>
    <dbReference type="NCBI Taxonomy" id="1817813"/>
    <lineage>
        <taxon>Bacteria</taxon>
        <taxon>Candidatus Walliibacteriota</taxon>
    </lineage>
</organism>
<proteinExistence type="predicted"/>
<name>A0A1F7WSZ4_9BACT</name>
<feature type="transmembrane region" description="Helical" evidence="1">
    <location>
        <begin position="12"/>
        <end position="33"/>
    </location>
</feature>
<gene>
    <name evidence="2" type="ORF">A2008_00890</name>
</gene>
<reference evidence="2 3" key="1">
    <citation type="journal article" date="2016" name="Nat. Commun.">
        <title>Thousands of microbial genomes shed light on interconnected biogeochemical processes in an aquifer system.</title>
        <authorList>
            <person name="Anantharaman K."/>
            <person name="Brown C.T."/>
            <person name="Hug L.A."/>
            <person name="Sharon I."/>
            <person name="Castelle C.J."/>
            <person name="Probst A.J."/>
            <person name="Thomas B.C."/>
            <person name="Singh A."/>
            <person name="Wilkins M.J."/>
            <person name="Karaoz U."/>
            <person name="Brodie E.L."/>
            <person name="Williams K.H."/>
            <person name="Hubbard S.S."/>
            <person name="Banfield J.F."/>
        </authorList>
    </citation>
    <scope>NUCLEOTIDE SEQUENCE [LARGE SCALE GENOMIC DNA]</scope>
</reference>
<keyword evidence="1" id="KW-1133">Transmembrane helix</keyword>
<feature type="transmembrane region" description="Helical" evidence="1">
    <location>
        <begin position="39"/>
        <end position="70"/>
    </location>
</feature>
<comment type="caution">
    <text evidence="2">The sequence shown here is derived from an EMBL/GenBank/DDBJ whole genome shotgun (WGS) entry which is preliminary data.</text>
</comment>
<dbReference type="Proteomes" id="UP000178735">
    <property type="component" value="Unassembled WGS sequence"/>
</dbReference>
<protein>
    <recommendedName>
        <fullName evidence="4">N-acetyltransferase domain-containing protein</fullName>
    </recommendedName>
</protein>